<name>A0A928DP83_9BACT</name>
<accession>A0A928DP83</accession>
<dbReference type="AlphaFoldDB" id="A0A928DP83"/>
<evidence type="ECO:0000256" key="1">
    <source>
        <dbReference type="SAM" id="MobiDB-lite"/>
    </source>
</evidence>
<dbReference type="EMBL" id="SUVG01000001">
    <property type="protein sequence ID" value="MBE6420636.1"/>
    <property type="molecule type" value="Genomic_DNA"/>
</dbReference>
<comment type="caution">
    <text evidence="2">The sequence shown here is derived from an EMBL/GenBank/DDBJ whole genome shotgun (WGS) entry which is preliminary data.</text>
</comment>
<sequence length="182" mass="20153">MRYILYLFTMALLFVGGMMVGNMFLPEQAASLAAAVSVPSLTDQNPMLQTLTSETTEKNLTTLSQALESCPVVVNEEKDRIINEIRLRLAMEDFELKKARLELEIAKNKEANRPTAQFTQANVEYNQARAYAEKLANELFPVQAPEEQVPAAEPTEEKTSTETAAPEQKAPSTDMAKEAPGK</sequence>
<proteinExistence type="predicted"/>
<evidence type="ECO:0000313" key="2">
    <source>
        <dbReference type="EMBL" id="MBE6420636.1"/>
    </source>
</evidence>
<evidence type="ECO:0000313" key="3">
    <source>
        <dbReference type="Proteomes" id="UP000725649"/>
    </source>
</evidence>
<dbReference type="Proteomes" id="UP000725649">
    <property type="component" value="Unassembled WGS sequence"/>
</dbReference>
<reference evidence="2" key="1">
    <citation type="submission" date="2019-04" db="EMBL/GenBank/DDBJ databases">
        <title>Evolution of Biomass-Degrading Anaerobic Consortia Revealed by Metagenomics.</title>
        <authorList>
            <person name="Peng X."/>
        </authorList>
    </citation>
    <scope>NUCLEOTIDE SEQUENCE</scope>
    <source>
        <strain evidence="2">SIG66</strain>
    </source>
</reference>
<feature type="region of interest" description="Disordered" evidence="1">
    <location>
        <begin position="141"/>
        <end position="182"/>
    </location>
</feature>
<organism evidence="2 3">
    <name type="scientific">Candidatus Avelusimicrobium gallicola</name>
    <dbReference type="NCBI Taxonomy" id="2562704"/>
    <lineage>
        <taxon>Bacteria</taxon>
        <taxon>Pseudomonadati</taxon>
        <taxon>Elusimicrobiota</taxon>
        <taxon>Elusimicrobia</taxon>
        <taxon>Elusimicrobiales</taxon>
        <taxon>Elusimicrobiaceae</taxon>
        <taxon>Candidatus Avelusimicrobium</taxon>
    </lineage>
</organism>
<protein>
    <submittedName>
        <fullName evidence="2">Uncharacterized protein</fullName>
    </submittedName>
</protein>
<gene>
    <name evidence="2" type="ORF">E7027_00575</name>
</gene>